<keyword evidence="2" id="KW-0805">Transcription regulation</keyword>
<dbReference type="RefSeq" id="WP_386194513.1">
    <property type="nucleotide sequence ID" value="NZ_JBHSBC010000036.1"/>
</dbReference>
<dbReference type="CDD" id="cd15831">
    <property type="entry name" value="BTAD"/>
    <property type="match status" value="1"/>
</dbReference>
<feature type="transmembrane region" description="Helical" evidence="7">
    <location>
        <begin position="853"/>
        <end position="874"/>
    </location>
</feature>
<comment type="caution">
    <text evidence="9">The sequence shown here is derived from an EMBL/GenBank/DDBJ whole genome shotgun (WGS) entry which is preliminary data.</text>
</comment>
<evidence type="ECO:0000256" key="7">
    <source>
        <dbReference type="SAM" id="Phobius"/>
    </source>
</evidence>
<dbReference type="Proteomes" id="UP001595698">
    <property type="component" value="Unassembled WGS sequence"/>
</dbReference>
<feature type="DNA-binding region" description="OmpR/PhoB-type" evidence="5">
    <location>
        <begin position="1"/>
        <end position="92"/>
    </location>
</feature>
<comment type="similarity">
    <text evidence="1">Belongs to the AfsR/DnrI/RedD regulatory family.</text>
</comment>
<keyword evidence="3 5" id="KW-0238">DNA-binding</keyword>
<feature type="transmembrane region" description="Helical" evidence="7">
    <location>
        <begin position="731"/>
        <end position="749"/>
    </location>
</feature>
<evidence type="ECO:0000259" key="8">
    <source>
        <dbReference type="PROSITE" id="PS51755"/>
    </source>
</evidence>
<dbReference type="Gene3D" id="3.40.50.300">
    <property type="entry name" value="P-loop containing nucleotide triphosphate hydrolases"/>
    <property type="match status" value="1"/>
</dbReference>
<evidence type="ECO:0000256" key="3">
    <source>
        <dbReference type="ARBA" id="ARBA00023125"/>
    </source>
</evidence>
<feature type="transmembrane region" description="Helical" evidence="7">
    <location>
        <begin position="825"/>
        <end position="847"/>
    </location>
</feature>
<keyword evidence="7" id="KW-1133">Transmembrane helix</keyword>
<evidence type="ECO:0000256" key="1">
    <source>
        <dbReference type="ARBA" id="ARBA00005820"/>
    </source>
</evidence>
<feature type="transmembrane region" description="Helical" evidence="7">
    <location>
        <begin position="707"/>
        <end position="725"/>
    </location>
</feature>
<accession>A0ABV8F7C3</accession>
<name>A0ABV8F7C3_9ACTN</name>
<dbReference type="PANTHER" id="PTHR35807:SF1">
    <property type="entry name" value="TRANSCRIPTIONAL REGULATOR REDD"/>
    <property type="match status" value="1"/>
</dbReference>
<sequence>MKFLVLGTLEVWDGQNRVTLPSTRHQRVLAMLLLTPGAVVPVSKLVEATWDDEPPATATKQIQNCVSALRGRLGDTECQVIATDGRGYRVAVTEDQLDLLCFTRRIATARVLAAAGEPAEAVLEMRSALRLWRGPALDGLGTAALTARARRLDEQRLDALEQCVDWQLALGEHREVADELVELVTEHPLRERPHAQLMLALTRCGRQAEAIEVFHRLRERLAEELGVDPGAEVRELYERVLRGEVDLSPPVSAVREPGSAPAPRPGPAAPEPPRLDRAVQELVMVITRQWTAEAEVRSLNRPEPVPLRWSETRRQVAAVAAAPPYGRSAEDPDRPMPSGGLTDLFARFRQVPARQLVVLGGPGAGKSVLAILFTLGLLADHRPGEPVPVLFSLASWNPHREHIHRWLARMLVQEYPGLANTAVYGRDAATRLVVESRVLPVLDGLDEIPPGLRAAAIDALDRAVAGDRPLVVTCRSEEYELAADQAGAILARAAVVEIEPVALEDAVDFLTARRRVGEERWQPVIDHLRRRPGGALAQSLRTPLMIDLARTAYAHPSTVPAELCDPARFGDRAAIEGHLLDAYLPAVYASWPEPPLRHERPVPARAYDVDHAERWLAFLARHLNRTRTHDLAWWRLDRAVPRPVGGLLLGMPAALLFWITGWLAGGPLIGLVYGLFFAAAGCGVHTLGRRPGPLRVELHFRSTATRFLGRFGIGVVIGVSLGLGWSLSAEMIGLLATVFGVGVGLHVWLATPVDVNRVSSPPLVLRNDRIATWAFTLSFMASLGLFYTVAFAFTREIRFVPVLGGTFDLGLACAAGLASGLLGRFLLGNLGGAAYGLAGTVVGGLIFSRAPSLANALTVGALFGLAGGLTVGLARAWGAFTVVRLWLAARGHIPLHLMRFLDDAHRRGVLRQVGAVYQFRHARLEERLAARCGVPPTTRGRGG</sequence>
<evidence type="ECO:0000256" key="6">
    <source>
        <dbReference type="SAM" id="MobiDB-lite"/>
    </source>
</evidence>
<keyword evidence="4" id="KW-0804">Transcription</keyword>
<dbReference type="InterPro" id="IPR005158">
    <property type="entry name" value="BTAD"/>
</dbReference>
<gene>
    <name evidence="9" type="ORF">ACFOYY_30840</name>
</gene>
<dbReference type="InterPro" id="IPR036388">
    <property type="entry name" value="WH-like_DNA-bd_sf"/>
</dbReference>
<feature type="transmembrane region" description="Helical" evidence="7">
    <location>
        <begin position="799"/>
        <end position="818"/>
    </location>
</feature>
<feature type="region of interest" description="Disordered" evidence="6">
    <location>
        <begin position="249"/>
        <end position="273"/>
    </location>
</feature>
<dbReference type="Pfam" id="PF00486">
    <property type="entry name" value="Trans_reg_C"/>
    <property type="match status" value="1"/>
</dbReference>
<dbReference type="InterPro" id="IPR007111">
    <property type="entry name" value="NACHT_NTPase"/>
</dbReference>
<evidence type="ECO:0000256" key="5">
    <source>
        <dbReference type="PROSITE-ProRule" id="PRU01091"/>
    </source>
</evidence>
<dbReference type="Gene3D" id="1.25.40.10">
    <property type="entry name" value="Tetratricopeptide repeat domain"/>
    <property type="match status" value="1"/>
</dbReference>
<dbReference type="InterPro" id="IPR011990">
    <property type="entry name" value="TPR-like_helical_dom_sf"/>
</dbReference>
<dbReference type="Pfam" id="PF03704">
    <property type="entry name" value="BTAD"/>
    <property type="match status" value="1"/>
</dbReference>
<organism evidence="9 10">
    <name type="scientific">Streptosporangium jomthongense</name>
    <dbReference type="NCBI Taxonomy" id="1193683"/>
    <lineage>
        <taxon>Bacteria</taxon>
        <taxon>Bacillati</taxon>
        <taxon>Actinomycetota</taxon>
        <taxon>Actinomycetes</taxon>
        <taxon>Streptosporangiales</taxon>
        <taxon>Streptosporangiaceae</taxon>
        <taxon>Streptosporangium</taxon>
    </lineage>
</organism>
<feature type="transmembrane region" description="Helical" evidence="7">
    <location>
        <begin position="670"/>
        <end position="687"/>
    </location>
</feature>
<dbReference type="SUPFAM" id="SSF48452">
    <property type="entry name" value="TPR-like"/>
    <property type="match status" value="1"/>
</dbReference>
<dbReference type="InterPro" id="IPR051677">
    <property type="entry name" value="AfsR-DnrI-RedD_regulator"/>
</dbReference>
<evidence type="ECO:0000256" key="2">
    <source>
        <dbReference type="ARBA" id="ARBA00023015"/>
    </source>
</evidence>
<dbReference type="InterPro" id="IPR027417">
    <property type="entry name" value="P-loop_NTPase"/>
</dbReference>
<keyword evidence="10" id="KW-1185">Reference proteome</keyword>
<dbReference type="PANTHER" id="PTHR35807">
    <property type="entry name" value="TRANSCRIPTIONAL REGULATOR REDD-RELATED"/>
    <property type="match status" value="1"/>
</dbReference>
<dbReference type="InterPro" id="IPR001867">
    <property type="entry name" value="OmpR/PhoB-type_DNA-bd"/>
</dbReference>
<evidence type="ECO:0000256" key="4">
    <source>
        <dbReference type="ARBA" id="ARBA00023163"/>
    </source>
</evidence>
<dbReference type="PROSITE" id="PS51755">
    <property type="entry name" value="OMPR_PHOB"/>
    <property type="match status" value="1"/>
</dbReference>
<dbReference type="SUPFAM" id="SSF52540">
    <property type="entry name" value="P-loop containing nucleoside triphosphate hydrolases"/>
    <property type="match status" value="1"/>
</dbReference>
<feature type="transmembrane region" description="Helical" evidence="7">
    <location>
        <begin position="770"/>
        <end position="793"/>
    </location>
</feature>
<dbReference type="Pfam" id="PF05729">
    <property type="entry name" value="NACHT"/>
    <property type="match status" value="1"/>
</dbReference>
<evidence type="ECO:0000313" key="9">
    <source>
        <dbReference type="EMBL" id="MFC3984569.1"/>
    </source>
</evidence>
<dbReference type="SUPFAM" id="SSF46894">
    <property type="entry name" value="C-terminal effector domain of the bipartite response regulators"/>
    <property type="match status" value="1"/>
</dbReference>
<dbReference type="SMART" id="SM00862">
    <property type="entry name" value="Trans_reg_C"/>
    <property type="match status" value="1"/>
</dbReference>
<keyword evidence="7" id="KW-0472">Membrane</keyword>
<dbReference type="EMBL" id="JBHSBC010000036">
    <property type="protein sequence ID" value="MFC3984569.1"/>
    <property type="molecule type" value="Genomic_DNA"/>
</dbReference>
<evidence type="ECO:0000313" key="10">
    <source>
        <dbReference type="Proteomes" id="UP001595698"/>
    </source>
</evidence>
<feature type="compositionally biased region" description="Pro residues" evidence="6">
    <location>
        <begin position="260"/>
        <end position="272"/>
    </location>
</feature>
<dbReference type="Gene3D" id="1.10.10.10">
    <property type="entry name" value="Winged helix-like DNA-binding domain superfamily/Winged helix DNA-binding domain"/>
    <property type="match status" value="1"/>
</dbReference>
<dbReference type="InterPro" id="IPR016032">
    <property type="entry name" value="Sig_transdc_resp-reg_C-effctor"/>
</dbReference>
<proteinExistence type="inferred from homology"/>
<reference evidence="10" key="1">
    <citation type="journal article" date="2019" name="Int. J. Syst. Evol. Microbiol.">
        <title>The Global Catalogue of Microorganisms (GCM) 10K type strain sequencing project: providing services to taxonomists for standard genome sequencing and annotation.</title>
        <authorList>
            <consortium name="The Broad Institute Genomics Platform"/>
            <consortium name="The Broad Institute Genome Sequencing Center for Infectious Disease"/>
            <person name="Wu L."/>
            <person name="Ma J."/>
        </authorList>
    </citation>
    <scope>NUCLEOTIDE SEQUENCE [LARGE SCALE GENOMIC DNA]</scope>
    <source>
        <strain evidence="10">TBRC 7912</strain>
    </source>
</reference>
<dbReference type="SMART" id="SM01043">
    <property type="entry name" value="BTAD"/>
    <property type="match status" value="1"/>
</dbReference>
<protein>
    <submittedName>
        <fullName evidence="9">BTAD domain-containing putative transcriptional regulator</fullName>
    </submittedName>
</protein>
<feature type="transmembrane region" description="Helical" evidence="7">
    <location>
        <begin position="644"/>
        <end position="664"/>
    </location>
</feature>
<feature type="domain" description="OmpR/PhoB-type" evidence="8">
    <location>
        <begin position="1"/>
        <end position="92"/>
    </location>
</feature>
<keyword evidence="7" id="KW-0812">Transmembrane</keyword>